<feature type="compositionally biased region" description="Acidic residues" evidence="1">
    <location>
        <begin position="341"/>
        <end position="356"/>
    </location>
</feature>
<name>A0A191VB30_9ACTN</name>
<geneLocation type="plasmid" evidence="3">
    <name>pspa1</name>
</geneLocation>
<evidence type="ECO:0000313" key="2">
    <source>
        <dbReference type="EMBL" id="ANJ12120.1"/>
    </source>
</evidence>
<proteinExistence type="predicted"/>
<evidence type="ECO:0000256" key="1">
    <source>
        <dbReference type="SAM" id="MobiDB-lite"/>
    </source>
</evidence>
<feature type="region of interest" description="Disordered" evidence="1">
    <location>
        <begin position="323"/>
        <end position="356"/>
    </location>
</feature>
<dbReference type="AlphaFoldDB" id="A0A191VB30"/>
<reference evidence="2 3" key="1">
    <citation type="submission" date="2016-05" db="EMBL/GenBank/DDBJ databases">
        <title>Non-Contiguous Finished Genome Sequence of Streptomyces parvulus 2297 Integrated Site-Specifically with Actinophage R4.</title>
        <authorList>
            <person name="Nishizawa T."/>
            <person name="Miura T."/>
            <person name="Harada C."/>
            <person name="Guo Y."/>
            <person name="Narisawa K."/>
            <person name="Ohta H."/>
            <person name="Takahashi H."/>
            <person name="Shirai M."/>
        </authorList>
    </citation>
    <scope>NUCLEOTIDE SEQUENCE [LARGE SCALE GENOMIC DNA]</scope>
    <source>
        <strain evidence="2 3">2297</strain>
        <plasmid evidence="3">pspa1</plasmid>
    </source>
</reference>
<dbReference type="Proteomes" id="UP000078468">
    <property type="component" value="Plasmid pspa1"/>
</dbReference>
<sequence length="356" mass="38372">MAILSVAVSYQILEPRFGAWAVPVVGALDALWCVFQATEILAGNNRGRRLRVQAAGLALTFVNAAIPTADLILSGPAGFDLAIVLTPVAIVATKTAWWIALPSLGRRASEQTRQHLDSKRQEVADQLEKMEAEAAHRIELLDTATSLEKRVSKAETRYRKAHLKMQQEMTEALHAQAQTTQATVTDKALPPSVAAIALPELGSWTPTVPALPTAPALSGPERDATGTGDSGSHAGQDGSVGNGDNSRHTSRDAERDRVTLEQLATVTGVPTPEPGEQLTDGQLDVVLRHLRYRDEPPLSYRQAVATFREDGFVGSEKRVRRSWGALMSKEEHPAPAQPPADTEDSDTDDESEDTDA</sequence>
<dbReference type="KEGG" id="spav:Spa2297_34190"/>
<organism evidence="2 3">
    <name type="scientific">Streptomyces parvulus</name>
    <dbReference type="NCBI Taxonomy" id="146923"/>
    <lineage>
        <taxon>Bacteria</taxon>
        <taxon>Bacillati</taxon>
        <taxon>Actinomycetota</taxon>
        <taxon>Actinomycetes</taxon>
        <taxon>Kitasatosporales</taxon>
        <taxon>Streptomycetaceae</taxon>
        <taxon>Streptomyces</taxon>
    </lineage>
</organism>
<evidence type="ECO:0000313" key="3">
    <source>
        <dbReference type="Proteomes" id="UP000078468"/>
    </source>
</evidence>
<dbReference type="RefSeq" id="WP_064732448.1">
    <property type="nucleotide sequence ID" value="NZ_BMRX01000028.1"/>
</dbReference>
<evidence type="ECO:0008006" key="4">
    <source>
        <dbReference type="Google" id="ProtNLM"/>
    </source>
</evidence>
<feature type="compositionally biased region" description="Basic and acidic residues" evidence="1">
    <location>
        <begin position="245"/>
        <end position="258"/>
    </location>
</feature>
<keyword evidence="2" id="KW-0614">Plasmid</keyword>
<dbReference type="EMBL" id="CP015867">
    <property type="protein sequence ID" value="ANJ12120.1"/>
    <property type="molecule type" value="Genomic_DNA"/>
</dbReference>
<dbReference type="GeneID" id="91309953"/>
<accession>A0A191VB30</accession>
<feature type="region of interest" description="Disordered" evidence="1">
    <location>
        <begin position="203"/>
        <end position="258"/>
    </location>
</feature>
<gene>
    <name evidence="2" type="ORF">Spa2297_34190</name>
</gene>
<feature type="compositionally biased region" description="Low complexity" evidence="1">
    <location>
        <begin position="205"/>
        <end position="217"/>
    </location>
</feature>
<protein>
    <recommendedName>
        <fullName evidence="4">DUF2637 domain-containing protein</fullName>
    </recommendedName>
</protein>